<organism evidence="2 3">
    <name type="scientific">Aldrovandia affinis</name>
    <dbReference type="NCBI Taxonomy" id="143900"/>
    <lineage>
        <taxon>Eukaryota</taxon>
        <taxon>Metazoa</taxon>
        <taxon>Chordata</taxon>
        <taxon>Craniata</taxon>
        <taxon>Vertebrata</taxon>
        <taxon>Euteleostomi</taxon>
        <taxon>Actinopterygii</taxon>
        <taxon>Neopterygii</taxon>
        <taxon>Teleostei</taxon>
        <taxon>Notacanthiformes</taxon>
        <taxon>Halosauridae</taxon>
        <taxon>Aldrovandia</taxon>
    </lineage>
</organism>
<feature type="region of interest" description="Disordered" evidence="1">
    <location>
        <begin position="1"/>
        <end position="27"/>
    </location>
</feature>
<protein>
    <submittedName>
        <fullName evidence="2">Uncharacterized protein</fullName>
    </submittedName>
</protein>
<keyword evidence="3" id="KW-1185">Reference proteome</keyword>
<reference evidence="2" key="1">
    <citation type="journal article" date="2023" name="Science">
        <title>Genome structures resolve the early diversification of teleost fishes.</title>
        <authorList>
            <person name="Parey E."/>
            <person name="Louis A."/>
            <person name="Montfort J."/>
            <person name="Bouchez O."/>
            <person name="Roques C."/>
            <person name="Iampietro C."/>
            <person name="Lluch J."/>
            <person name="Castinel A."/>
            <person name="Donnadieu C."/>
            <person name="Desvignes T."/>
            <person name="Floi Bucao C."/>
            <person name="Jouanno E."/>
            <person name="Wen M."/>
            <person name="Mejri S."/>
            <person name="Dirks R."/>
            <person name="Jansen H."/>
            <person name="Henkel C."/>
            <person name="Chen W.J."/>
            <person name="Zahm M."/>
            <person name="Cabau C."/>
            <person name="Klopp C."/>
            <person name="Thompson A.W."/>
            <person name="Robinson-Rechavi M."/>
            <person name="Braasch I."/>
            <person name="Lecointre G."/>
            <person name="Bobe J."/>
            <person name="Postlethwait J.H."/>
            <person name="Berthelot C."/>
            <person name="Roest Crollius H."/>
            <person name="Guiguen Y."/>
        </authorList>
    </citation>
    <scope>NUCLEOTIDE SEQUENCE</scope>
    <source>
        <strain evidence="2">NC1722</strain>
    </source>
</reference>
<name>A0AAD7WHV1_9TELE</name>
<dbReference type="AlphaFoldDB" id="A0AAD7WHV1"/>
<dbReference type="Proteomes" id="UP001221898">
    <property type="component" value="Unassembled WGS sequence"/>
</dbReference>
<feature type="compositionally biased region" description="Basic and acidic residues" evidence="1">
    <location>
        <begin position="1"/>
        <end position="17"/>
    </location>
</feature>
<proteinExistence type="predicted"/>
<evidence type="ECO:0000313" key="2">
    <source>
        <dbReference type="EMBL" id="KAJ8397200.1"/>
    </source>
</evidence>
<gene>
    <name evidence="2" type="ORF">AAFF_G00440340</name>
</gene>
<accession>A0AAD7WHV1</accession>
<evidence type="ECO:0000313" key="3">
    <source>
        <dbReference type="Proteomes" id="UP001221898"/>
    </source>
</evidence>
<dbReference type="EMBL" id="JAINUG010000099">
    <property type="protein sequence ID" value="KAJ8397200.1"/>
    <property type="molecule type" value="Genomic_DNA"/>
</dbReference>
<comment type="caution">
    <text evidence="2">The sequence shown here is derived from an EMBL/GenBank/DDBJ whole genome shotgun (WGS) entry which is preliminary data.</text>
</comment>
<sequence>MRNDNHNEAVITDDRRRQLSVRPQVQRLPPPALCRSWVSPPAHQPFRSHPPVRLAKNNTPSPEFYFHSTVVMGPASSNNTPECSEPAHG</sequence>
<evidence type="ECO:0000256" key="1">
    <source>
        <dbReference type="SAM" id="MobiDB-lite"/>
    </source>
</evidence>